<keyword evidence="1" id="KW-0472">Membrane</keyword>
<dbReference type="AlphaFoldDB" id="A0A0A9DY40"/>
<feature type="transmembrane region" description="Helical" evidence="1">
    <location>
        <begin position="6"/>
        <end position="23"/>
    </location>
</feature>
<dbReference type="EMBL" id="GBRH01205179">
    <property type="protein sequence ID" value="JAD92716.1"/>
    <property type="molecule type" value="Transcribed_RNA"/>
</dbReference>
<reference evidence="2" key="2">
    <citation type="journal article" date="2015" name="Data Brief">
        <title>Shoot transcriptome of the giant reed, Arundo donax.</title>
        <authorList>
            <person name="Barrero R.A."/>
            <person name="Guerrero F.D."/>
            <person name="Moolhuijzen P."/>
            <person name="Goolsby J.A."/>
            <person name="Tidwell J."/>
            <person name="Bellgard S.E."/>
            <person name="Bellgard M.I."/>
        </authorList>
    </citation>
    <scope>NUCLEOTIDE SEQUENCE</scope>
    <source>
        <tissue evidence="2">Shoot tissue taken approximately 20 cm above the soil surface</tissue>
    </source>
</reference>
<proteinExistence type="predicted"/>
<sequence length="39" mass="4574">MHSPGQISSNMLGSLAFFLIFYFKRVHNNHFVFNRISCL</sequence>
<accession>A0A0A9DY40</accession>
<reference evidence="2" key="1">
    <citation type="submission" date="2014-09" db="EMBL/GenBank/DDBJ databases">
        <authorList>
            <person name="Magalhaes I.L.F."/>
            <person name="Oliveira U."/>
            <person name="Santos F.R."/>
            <person name="Vidigal T.H.D.A."/>
            <person name="Brescovit A.D."/>
            <person name="Santos A.J."/>
        </authorList>
    </citation>
    <scope>NUCLEOTIDE SEQUENCE</scope>
    <source>
        <tissue evidence="2">Shoot tissue taken approximately 20 cm above the soil surface</tissue>
    </source>
</reference>
<keyword evidence="1" id="KW-0812">Transmembrane</keyword>
<organism evidence="2">
    <name type="scientific">Arundo donax</name>
    <name type="common">Giant reed</name>
    <name type="synonym">Donax arundinaceus</name>
    <dbReference type="NCBI Taxonomy" id="35708"/>
    <lineage>
        <taxon>Eukaryota</taxon>
        <taxon>Viridiplantae</taxon>
        <taxon>Streptophyta</taxon>
        <taxon>Embryophyta</taxon>
        <taxon>Tracheophyta</taxon>
        <taxon>Spermatophyta</taxon>
        <taxon>Magnoliopsida</taxon>
        <taxon>Liliopsida</taxon>
        <taxon>Poales</taxon>
        <taxon>Poaceae</taxon>
        <taxon>PACMAD clade</taxon>
        <taxon>Arundinoideae</taxon>
        <taxon>Arundineae</taxon>
        <taxon>Arundo</taxon>
    </lineage>
</organism>
<protein>
    <submittedName>
        <fullName evidence="2">Uncharacterized protein</fullName>
    </submittedName>
</protein>
<evidence type="ECO:0000256" key="1">
    <source>
        <dbReference type="SAM" id="Phobius"/>
    </source>
</evidence>
<name>A0A0A9DY40_ARUDO</name>
<keyword evidence="1" id="KW-1133">Transmembrane helix</keyword>
<evidence type="ECO:0000313" key="2">
    <source>
        <dbReference type="EMBL" id="JAD92716.1"/>
    </source>
</evidence>